<dbReference type="EMBL" id="NMVO01000013">
    <property type="protein sequence ID" value="OYO13302.1"/>
    <property type="molecule type" value="Genomic_DNA"/>
</dbReference>
<accession>A0A255GCX0</accession>
<dbReference type="OrthoDB" id="4408226at2"/>
<dbReference type="InterPro" id="IPR025877">
    <property type="entry name" value="MobA-like_NTP_Trfase"/>
</dbReference>
<dbReference type="PANTHER" id="PTHR19136">
    <property type="entry name" value="MOLYBDENUM COFACTOR GUANYLYLTRANSFERASE"/>
    <property type="match status" value="1"/>
</dbReference>
<dbReference type="Proteomes" id="UP000215896">
    <property type="component" value="Unassembled WGS sequence"/>
</dbReference>
<sequence>MVEGMTIPGYDAIILSGGRASRLGSPKQRLAYAGATLLERACAACTTARAVVVAGPTEIDPPAGVCFAPEDPPFGGPVAGIASGLAALATTGERADWVLVLAVDHPELPAAVPALLSALPEATPEVDSVLLEHRGEPQILLGAHRTASLHRALAALGRTRDVSVRRLQADLRRTTVTVTDVDLSDVDTPADAARFGIDLD</sequence>
<dbReference type="AlphaFoldDB" id="A0A255GCX0"/>
<name>A0A255GCX0_9ACTN</name>
<gene>
    <name evidence="3" type="ORF">CGZ94_09940</name>
</gene>
<organism evidence="3 4">
    <name type="scientific">Enemella evansiae</name>
    <dbReference type="NCBI Taxonomy" id="2016499"/>
    <lineage>
        <taxon>Bacteria</taxon>
        <taxon>Bacillati</taxon>
        <taxon>Actinomycetota</taxon>
        <taxon>Actinomycetes</taxon>
        <taxon>Propionibacteriales</taxon>
        <taxon>Propionibacteriaceae</taxon>
        <taxon>Enemella</taxon>
    </lineage>
</organism>
<dbReference type="InterPro" id="IPR029044">
    <property type="entry name" value="Nucleotide-diphossugar_trans"/>
</dbReference>
<dbReference type="Pfam" id="PF12804">
    <property type="entry name" value="NTP_transf_3"/>
    <property type="match status" value="1"/>
</dbReference>
<dbReference type="SUPFAM" id="SSF53448">
    <property type="entry name" value="Nucleotide-diphospho-sugar transferases"/>
    <property type="match status" value="1"/>
</dbReference>
<proteinExistence type="predicted"/>
<reference evidence="3 4" key="1">
    <citation type="submission" date="2017-07" db="EMBL/GenBank/DDBJ databases">
        <title>Draft whole genome sequences of clinical Proprionibacteriaceae strains.</title>
        <authorList>
            <person name="Bernier A.-M."/>
            <person name="Bernard K."/>
            <person name="Domingo M.-C."/>
        </authorList>
    </citation>
    <scope>NUCLEOTIDE SEQUENCE [LARGE SCALE GENOMIC DNA]</scope>
    <source>
        <strain evidence="3 4">NML 030167</strain>
    </source>
</reference>
<evidence type="ECO:0000256" key="1">
    <source>
        <dbReference type="ARBA" id="ARBA00022679"/>
    </source>
</evidence>
<evidence type="ECO:0000313" key="4">
    <source>
        <dbReference type="Proteomes" id="UP000215896"/>
    </source>
</evidence>
<protein>
    <submittedName>
        <fullName evidence="3">Molybdopterin-guanine dinucleotide biosynthesis protein</fullName>
    </submittedName>
</protein>
<feature type="domain" description="MobA-like NTP transferase" evidence="2">
    <location>
        <begin position="12"/>
        <end position="169"/>
    </location>
</feature>
<evidence type="ECO:0000313" key="3">
    <source>
        <dbReference type="EMBL" id="OYO13302.1"/>
    </source>
</evidence>
<keyword evidence="1" id="KW-0808">Transferase</keyword>
<dbReference type="PANTHER" id="PTHR19136:SF81">
    <property type="entry name" value="MOLYBDENUM COFACTOR GUANYLYLTRANSFERASE"/>
    <property type="match status" value="1"/>
</dbReference>
<evidence type="ECO:0000259" key="2">
    <source>
        <dbReference type="Pfam" id="PF12804"/>
    </source>
</evidence>
<dbReference type="GO" id="GO:0016779">
    <property type="term" value="F:nucleotidyltransferase activity"/>
    <property type="evidence" value="ECO:0007669"/>
    <property type="project" value="TreeGrafter"/>
</dbReference>
<keyword evidence="4" id="KW-1185">Reference proteome</keyword>
<comment type="caution">
    <text evidence="3">The sequence shown here is derived from an EMBL/GenBank/DDBJ whole genome shotgun (WGS) entry which is preliminary data.</text>
</comment>
<dbReference type="Gene3D" id="3.90.550.10">
    <property type="entry name" value="Spore Coat Polysaccharide Biosynthesis Protein SpsA, Chain A"/>
    <property type="match status" value="1"/>
</dbReference>